<dbReference type="GO" id="GO:0051213">
    <property type="term" value="F:dioxygenase activity"/>
    <property type="evidence" value="ECO:0007669"/>
    <property type="project" value="UniProtKB-KW"/>
</dbReference>
<dbReference type="PANTHER" id="PTHR20883">
    <property type="entry name" value="PHYTANOYL-COA DIOXYGENASE DOMAIN CONTAINING 1"/>
    <property type="match status" value="1"/>
</dbReference>
<organism evidence="8 9">
    <name type="scientific">Venturia effusa</name>
    <dbReference type="NCBI Taxonomy" id="50376"/>
    <lineage>
        <taxon>Eukaryota</taxon>
        <taxon>Fungi</taxon>
        <taxon>Dikarya</taxon>
        <taxon>Ascomycota</taxon>
        <taxon>Pezizomycotina</taxon>
        <taxon>Dothideomycetes</taxon>
        <taxon>Pleosporomycetidae</taxon>
        <taxon>Venturiales</taxon>
        <taxon>Venturiaceae</taxon>
        <taxon>Venturia</taxon>
    </lineage>
</organism>
<proteinExistence type="inferred from homology"/>
<dbReference type="Gene3D" id="2.60.120.620">
    <property type="entry name" value="q2cbj1_9rhob like domain"/>
    <property type="match status" value="1"/>
</dbReference>
<evidence type="ECO:0000256" key="6">
    <source>
        <dbReference type="ARBA" id="ARBA00023002"/>
    </source>
</evidence>
<dbReference type="AlphaFoldDB" id="A0A517L6Z5"/>
<dbReference type="EMBL" id="CP042190">
    <property type="protein sequence ID" value="QDS71408.1"/>
    <property type="molecule type" value="Genomic_DNA"/>
</dbReference>
<evidence type="ECO:0000313" key="9">
    <source>
        <dbReference type="Proteomes" id="UP000316270"/>
    </source>
</evidence>
<sequence>MVPAILIHGSWTPKEDSGSENEFFGLWKSIDETIPQAVPEVSYLNLEDYHTDSEDALVFAVIQSLKRSGSCIIRNMISRERLAQCEMEIRPYLNATEEAEDERENFVPSNTRLVTGLLSKSPAYAVAVAGNDIWHRVNEHFLTSTLKNAWHGNQSHTSVSRPQLSTTVTFSVRPGTTAQGLHRDDDIYHTWHPASKSHHQGRDTMVCLFVAGSKCTRENGATRLVPGSHLWDYGMPPPEKSDACFAAEMEPGDAFMMLGGAYHGAGANTTADQERLIYAAFATRGYLRQEENQYLANNMEKIKMLPVSLQQFAGFGVSKPYMGWVDNMEDPIERILGGKSPNSAGDFW</sequence>
<evidence type="ECO:0000313" key="8">
    <source>
        <dbReference type="EMBL" id="QDS71408.1"/>
    </source>
</evidence>
<keyword evidence="5" id="KW-0223">Dioxygenase</keyword>
<dbReference type="OrthoDB" id="445007at2759"/>
<evidence type="ECO:0000256" key="7">
    <source>
        <dbReference type="ARBA" id="ARBA00023004"/>
    </source>
</evidence>
<dbReference type="Proteomes" id="UP000316270">
    <property type="component" value="Chromosome 6"/>
</dbReference>
<gene>
    <name evidence="8" type="ORF">FKW77_003215</name>
</gene>
<keyword evidence="7" id="KW-0408">Iron</keyword>
<dbReference type="PANTHER" id="PTHR20883:SF45">
    <property type="entry name" value="PHYTANOYL-COA DIOXYGENASE FAMILY PROTEIN"/>
    <property type="match status" value="1"/>
</dbReference>
<comment type="cofactor">
    <cofactor evidence="1">
        <name>Fe cation</name>
        <dbReference type="ChEBI" id="CHEBI:24875"/>
    </cofactor>
</comment>
<evidence type="ECO:0000256" key="5">
    <source>
        <dbReference type="ARBA" id="ARBA00022964"/>
    </source>
</evidence>
<dbReference type="InterPro" id="IPR008775">
    <property type="entry name" value="Phytyl_CoA_dOase-like"/>
</dbReference>
<evidence type="ECO:0000256" key="3">
    <source>
        <dbReference type="ARBA" id="ARBA00011738"/>
    </source>
</evidence>
<accession>A0A517L6Z5</accession>
<evidence type="ECO:0000256" key="4">
    <source>
        <dbReference type="ARBA" id="ARBA00022723"/>
    </source>
</evidence>
<dbReference type="SUPFAM" id="SSF51197">
    <property type="entry name" value="Clavaminate synthase-like"/>
    <property type="match status" value="1"/>
</dbReference>
<evidence type="ECO:0000256" key="1">
    <source>
        <dbReference type="ARBA" id="ARBA00001962"/>
    </source>
</evidence>
<protein>
    <submittedName>
        <fullName evidence="8">Uncharacterized protein</fullName>
    </submittedName>
</protein>
<comment type="subunit">
    <text evidence="3">Homodimer.</text>
</comment>
<keyword evidence="6" id="KW-0560">Oxidoreductase</keyword>
<keyword evidence="4" id="KW-0479">Metal-binding</keyword>
<evidence type="ECO:0000256" key="2">
    <source>
        <dbReference type="ARBA" id="ARBA00005830"/>
    </source>
</evidence>
<dbReference type="Pfam" id="PF05721">
    <property type="entry name" value="PhyH"/>
    <property type="match status" value="1"/>
</dbReference>
<reference evidence="8 9" key="1">
    <citation type="submission" date="2019-07" db="EMBL/GenBank/DDBJ databases">
        <title>Finished genome of Venturia effusa.</title>
        <authorList>
            <person name="Young C.A."/>
            <person name="Cox M.P."/>
            <person name="Ganley A.R.D."/>
            <person name="David W.J."/>
        </authorList>
    </citation>
    <scope>NUCLEOTIDE SEQUENCE [LARGE SCALE GENOMIC DNA]</scope>
    <source>
        <strain evidence="9">albino</strain>
    </source>
</reference>
<dbReference type="GO" id="GO:0046872">
    <property type="term" value="F:metal ion binding"/>
    <property type="evidence" value="ECO:0007669"/>
    <property type="project" value="UniProtKB-KW"/>
</dbReference>
<keyword evidence="9" id="KW-1185">Reference proteome</keyword>
<comment type="similarity">
    <text evidence="2">Belongs to the PhyH family.</text>
</comment>
<dbReference type="STRING" id="50376.A0A517L6Z5"/>
<name>A0A517L6Z5_9PEZI</name>